<sequence length="64" mass="7829">MARRLKWAISAKMQRKEILRYWTERNKSKTYSRKLNNLFNRYALLILEYPKLASKLRTPIVEND</sequence>
<protein>
    <submittedName>
        <fullName evidence="1">Uncharacterized protein</fullName>
    </submittedName>
</protein>
<reference evidence="1 2" key="1">
    <citation type="submission" date="2019-03" db="EMBL/GenBank/DDBJ databases">
        <authorList>
            <person name="Kim H."/>
            <person name="Yu S.-M."/>
        </authorList>
    </citation>
    <scope>NUCLEOTIDE SEQUENCE [LARGE SCALE GENOMIC DNA]</scope>
    <source>
        <strain evidence="1 2">NBC122</strain>
    </source>
</reference>
<dbReference type="RefSeq" id="WP_133440438.1">
    <property type="nucleotide sequence ID" value="NZ_CP037954.1"/>
</dbReference>
<evidence type="ECO:0000313" key="1">
    <source>
        <dbReference type="EMBL" id="QBO59070.1"/>
    </source>
</evidence>
<dbReference type="OrthoDB" id="1098070at2"/>
<accession>A0A4P6ZH43</accession>
<keyword evidence="2" id="KW-1185">Reference proteome</keyword>
<dbReference type="KEGG" id="csal:NBC122_02265"/>
<evidence type="ECO:0000313" key="2">
    <source>
        <dbReference type="Proteomes" id="UP000294419"/>
    </source>
</evidence>
<dbReference type="AlphaFoldDB" id="A0A4P6ZH43"/>
<dbReference type="EMBL" id="CP037954">
    <property type="protein sequence ID" value="QBO59070.1"/>
    <property type="molecule type" value="Genomic_DNA"/>
</dbReference>
<organism evidence="1 2">
    <name type="scientific">Chryseobacterium salivictor</name>
    <dbReference type="NCBI Taxonomy" id="2547600"/>
    <lineage>
        <taxon>Bacteria</taxon>
        <taxon>Pseudomonadati</taxon>
        <taxon>Bacteroidota</taxon>
        <taxon>Flavobacteriia</taxon>
        <taxon>Flavobacteriales</taxon>
        <taxon>Weeksellaceae</taxon>
        <taxon>Chryseobacterium group</taxon>
        <taxon>Chryseobacterium</taxon>
    </lineage>
</organism>
<proteinExistence type="predicted"/>
<name>A0A4P6ZH43_9FLAO</name>
<dbReference type="Proteomes" id="UP000294419">
    <property type="component" value="Chromosome"/>
</dbReference>
<gene>
    <name evidence="1" type="ORF">NBC122_02265</name>
</gene>